<proteinExistence type="predicted"/>
<gene>
    <name evidence="1" type="ORF">H9L05_09770</name>
</gene>
<dbReference type="KEGG" id="hqi:H9L05_09770"/>
<organism evidence="1 2">
    <name type="scientific">Hymenobacter qilianensis</name>
    <dbReference type="NCBI Taxonomy" id="1385715"/>
    <lineage>
        <taxon>Bacteria</taxon>
        <taxon>Pseudomonadati</taxon>
        <taxon>Bacteroidota</taxon>
        <taxon>Cytophagia</taxon>
        <taxon>Cytophagales</taxon>
        <taxon>Hymenobacteraceae</taxon>
        <taxon>Hymenobacter</taxon>
    </lineage>
</organism>
<sequence length="46" mass="4868">MLAIYAAQRDFVVRQVYHIKAHGCSAAVGGKGDFLAGLIEGVLALH</sequence>
<dbReference type="AlphaFoldDB" id="A0A7H0GZS4"/>
<keyword evidence="2" id="KW-1185">Reference proteome</keyword>
<evidence type="ECO:0000313" key="1">
    <source>
        <dbReference type="EMBL" id="QNP53790.1"/>
    </source>
</evidence>
<reference evidence="1 2" key="1">
    <citation type="submission" date="2020-08" db="EMBL/GenBank/DDBJ databases">
        <title>Genome sequence of Hymenobacter qilianensis JCM 19763T.</title>
        <authorList>
            <person name="Hyun D.-W."/>
            <person name="Bae J.-W."/>
        </authorList>
    </citation>
    <scope>NUCLEOTIDE SEQUENCE [LARGE SCALE GENOMIC DNA]</scope>
    <source>
        <strain evidence="1 2">JCM 19763</strain>
    </source>
</reference>
<evidence type="ECO:0000313" key="2">
    <source>
        <dbReference type="Proteomes" id="UP000516093"/>
    </source>
</evidence>
<name>A0A7H0GZS4_9BACT</name>
<accession>A0A7H0GZS4</accession>
<protein>
    <submittedName>
        <fullName evidence="1">Uncharacterized protein</fullName>
    </submittedName>
</protein>
<dbReference type="EMBL" id="CP060784">
    <property type="protein sequence ID" value="QNP53790.1"/>
    <property type="molecule type" value="Genomic_DNA"/>
</dbReference>
<dbReference type="Proteomes" id="UP000516093">
    <property type="component" value="Chromosome"/>
</dbReference>